<dbReference type="KEGG" id="dfl:DFE_0034"/>
<protein>
    <submittedName>
        <fullName evidence="1">Uncharacterized protein</fullName>
    </submittedName>
</protein>
<proteinExistence type="predicted"/>
<dbReference type="OrthoDB" id="5464898at2"/>
<evidence type="ECO:0000313" key="1">
    <source>
        <dbReference type="EMBL" id="BBD06760.1"/>
    </source>
</evidence>
<evidence type="ECO:0000313" key="2">
    <source>
        <dbReference type="Proteomes" id="UP000269883"/>
    </source>
</evidence>
<sequence length="155" mass="17094">MSSSNTPTTAQLLDRHPLLRRLSGQIVWLMFEEHDADPDDIQAFLDRMQPVMNGSAELIEAILSGEELYARIRRDGKGVPCEKCTAMEGKAIALHQEGAEQLLPPYGLGCPLRAEIIPPGQRPPDEDELLDPAKGSAHGDLVCGDWIFTHPWGNE</sequence>
<dbReference type="RefSeq" id="WP_126375575.1">
    <property type="nucleotide sequence ID" value="NZ_AP017378.1"/>
</dbReference>
<name>A0A2Z6AU61_9BACT</name>
<organism evidence="1 2">
    <name type="scientific">Desulfovibrio ferrophilus</name>
    <dbReference type="NCBI Taxonomy" id="241368"/>
    <lineage>
        <taxon>Bacteria</taxon>
        <taxon>Pseudomonadati</taxon>
        <taxon>Thermodesulfobacteriota</taxon>
        <taxon>Desulfovibrionia</taxon>
        <taxon>Desulfovibrionales</taxon>
        <taxon>Desulfovibrionaceae</taxon>
        <taxon>Desulfovibrio</taxon>
    </lineage>
</organism>
<dbReference type="Proteomes" id="UP000269883">
    <property type="component" value="Chromosome"/>
</dbReference>
<dbReference type="EMBL" id="AP017378">
    <property type="protein sequence ID" value="BBD06760.1"/>
    <property type="molecule type" value="Genomic_DNA"/>
</dbReference>
<gene>
    <name evidence="1" type="ORF">DFE_0034</name>
</gene>
<dbReference type="AlphaFoldDB" id="A0A2Z6AU61"/>
<accession>A0A2Z6AU61</accession>
<reference evidence="1 2" key="1">
    <citation type="journal article" date="2018" name="Sci. Adv.">
        <title>Multi-heme cytochromes provide a pathway for survival in energy-limited environments.</title>
        <authorList>
            <person name="Deng X."/>
            <person name="Dohmae N."/>
            <person name="Nealson K.H."/>
            <person name="Hashimoto K."/>
            <person name="Okamoto A."/>
        </authorList>
    </citation>
    <scope>NUCLEOTIDE SEQUENCE [LARGE SCALE GENOMIC DNA]</scope>
    <source>
        <strain evidence="1 2">IS5</strain>
    </source>
</reference>
<keyword evidence="2" id="KW-1185">Reference proteome</keyword>